<sequence>MEENKEKETKIKKVKRLLALIGVVILLGLYGITLITSFMASPAANALFIASLVCTGFIPVAIYIFIWLLKFR</sequence>
<keyword evidence="3" id="KW-1185">Reference proteome</keyword>
<reference evidence="2 3" key="1">
    <citation type="submission" date="2021-01" db="EMBL/GenBank/DDBJ databases">
        <title>Isolation and description of Catonella massiliensis sp. nov., a novel Catonella species, isolated from a stable periodontitis subject.</title>
        <authorList>
            <person name="Antezack A."/>
            <person name="Boxberger M."/>
            <person name="La Scola B."/>
            <person name="Monnet-Corti V."/>
        </authorList>
    </citation>
    <scope>NUCLEOTIDE SEQUENCE [LARGE SCALE GENOMIC DNA]</scope>
    <source>
        <strain evidence="2 3">Marseille-Q4567</strain>
    </source>
</reference>
<feature type="transmembrane region" description="Helical" evidence="1">
    <location>
        <begin position="46"/>
        <end position="69"/>
    </location>
</feature>
<comment type="caution">
    <text evidence="2">The sequence shown here is derived from an EMBL/GenBank/DDBJ whole genome shotgun (WGS) entry which is preliminary data.</text>
</comment>
<keyword evidence="1" id="KW-0812">Transmembrane</keyword>
<dbReference type="Proteomes" id="UP000604730">
    <property type="component" value="Unassembled WGS sequence"/>
</dbReference>
<keyword evidence="1" id="KW-0472">Membrane</keyword>
<evidence type="ECO:0000313" key="3">
    <source>
        <dbReference type="Proteomes" id="UP000604730"/>
    </source>
</evidence>
<accession>A0ABS1J087</accession>
<name>A0ABS1J087_9FIRM</name>
<dbReference type="RefSeq" id="WP_208429048.1">
    <property type="nucleotide sequence ID" value="NZ_JAEPRJ010000001.1"/>
</dbReference>
<protein>
    <submittedName>
        <fullName evidence="2">Uncharacterized protein</fullName>
    </submittedName>
</protein>
<keyword evidence="1" id="KW-1133">Transmembrane helix</keyword>
<organism evidence="2 3">
    <name type="scientific">Catonella massiliensis</name>
    <dbReference type="NCBI Taxonomy" id="2799636"/>
    <lineage>
        <taxon>Bacteria</taxon>
        <taxon>Bacillati</taxon>
        <taxon>Bacillota</taxon>
        <taxon>Clostridia</taxon>
        <taxon>Lachnospirales</taxon>
        <taxon>Lachnospiraceae</taxon>
        <taxon>Catonella</taxon>
    </lineage>
</organism>
<proteinExistence type="predicted"/>
<dbReference type="EMBL" id="JAEPRJ010000001">
    <property type="protein sequence ID" value="MBK5897573.1"/>
    <property type="molecule type" value="Genomic_DNA"/>
</dbReference>
<feature type="transmembrane region" description="Helical" evidence="1">
    <location>
        <begin position="17"/>
        <end position="40"/>
    </location>
</feature>
<evidence type="ECO:0000256" key="1">
    <source>
        <dbReference type="SAM" id="Phobius"/>
    </source>
</evidence>
<gene>
    <name evidence="2" type="ORF">JJN12_07250</name>
</gene>
<evidence type="ECO:0000313" key="2">
    <source>
        <dbReference type="EMBL" id="MBK5897573.1"/>
    </source>
</evidence>